<protein>
    <submittedName>
        <fullName evidence="2">Uncharacterized protein</fullName>
    </submittedName>
</protein>
<dbReference type="EMBL" id="JGYD01000025">
    <property type="protein sequence ID" value="KSV17235.1"/>
    <property type="molecule type" value="Genomic_DNA"/>
</dbReference>
<evidence type="ECO:0000313" key="3">
    <source>
        <dbReference type="Proteomes" id="UP000053577"/>
    </source>
</evidence>
<dbReference type="AlphaFoldDB" id="A0A0V8M0D1"/>
<feature type="region of interest" description="Disordered" evidence="1">
    <location>
        <begin position="177"/>
        <end position="198"/>
    </location>
</feature>
<evidence type="ECO:0000313" key="2">
    <source>
        <dbReference type="EMBL" id="KSV17235.1"/>
    </source>
</evidence>
<organism evidence="2 3">
    <name type="scientific">Dehalococcoides mccartyi</name>
    <dbReference type="NCBI Taxonomy" id="61435"/>
    <lineage>
        <taxon>Bacteria</taxon>
        <taxon>Bacillati</taxon>
        <taxon>Chloroflexota</taxon>
        <taxon>Dehalococcoidia</taxon>
        <taxon>Dehalococcoidales</taxon>
        <taxon>Dehalococcoidaceae</taxon>
        <taxon>Dehalococcoides</taxon>
    </lineage>
</organism>
<proteinExistence type="predicted"/>
<dbReference type="Proteomes" id="UP000053577">
    <property type="component" value="Unassembled WGS sequence"/>
</dbReference>
<dbReference type="PATRIC" id="fig|61435.5.peg.1463"/>
<evidence type="ECO:0000256" key="1">
    <source>
        <dbReference type="SAM" id="MobiDB-lite"/>
    </source>
</evidence>
<name>A0A0V8M0D1_9CHLR</name>
<comment type="caution">
    <text evidence="2">The sequence shown here is derived from an EMBL/GenBank/DDBJ whole genome shotgun (WGS) entry which is preliminary data.</text>
</comment>
<accession>A0A0V8M0D1</accession>
<sequence length="198" mass="23917">MVIQLRPERGGYIRPFGCGWFIREFLLGHGPEGSAVIDPEVGACQEDIFFHYKKAIHRAYAEDAVAWENEERIKKGKSIYSEEEYTDRFEYFLSRIPYKLVKCRYHSFQRYFHWLKQLGWVEFTGKEEKASMQDYYEEAPPRRFYRLTKEGRSAPNQEWSNPQLTLYPERGLDYFRDKRRQRKYSRKAPTKSRRKVSI</sequence>
<dbReference type="RefSeq" id="WP_193744908.1">
    <property type="nucleotide sequence ID" value="NZ_JGYD01000025.1"/>
</dbReference>
<gene>
    <name evidence="2" type="ORF">DA01_07445</name>
</gene>
<reference evidence="2 3" key="1">
    <citation type="journal article" date="2015" name="Sci. Rep.">
        <title>A comparative genomics and reductive dehalogenase gene transcription study of two chloroethene-respiring bacteria, Dehalococcoides mccartyi strains MB and 11a.</title>
        <authorList>
            <person name="Low A."/>
            <person name="Shen Z."/>
            <person name="Cheng D."/>
            <person name="Rogers M.J."/>
            <person name="Lee P.K."/>
            <person name="He J."/>
        </authorList>
    </citation>
    <scope>NUCLEOTIDE SEQUENCE [LARGE SCALE GENOMIC DNA]</scope>
    <source>
        <strain evidence="2 3">MB</strain>
    </source>
</reference>